<evidence type="ECO:0000313" key="3">
    <source>
        <dbReference type="Proteomes" id="UP000494040"/>
    </source>
</evidence>
<protein>
    <recommendedName>
        <fullName evidence="4">Sulfakinin</fullName>
    </recommendedName>
</protein>
<dbReference type="Proteomes" id="UP000494040">
    <property type="component" value="Unassembled WGS sequence"/>
</dbReference>
<dbReference type="Pfam" id="PF08257">
    <property type="entry name" value="Sulfakinin"/>
    <property type="match status" value="2"/>
</dbReference>
<keyword evidence="3" id="KW-1185">Reference proteome</keyword>
<dbReference type="OrthoDB" id="6360815at2759"/>
<dbReference type="InterPro" id="IPR013259">
    <property type="entry name" value="Sulfakinin"/>
</dbReference>
<reference evidence="2" key="1">
    <citation type="submission" date="2022-01" db="UniProtKB">
        <authorList>
            <consortium name="EnsemblMetazoa"/>
        </authorList>
    </citation>
    <scope>IDENTIFICATION</scope>
</reference>
<name>A0A8I6RSB4_CIMLE</name>
<dbReference type="CTD" id="45845"/>
<evidence type="ECO:0008006" key="4">
    <source>
        <dbReference type="Google" id="ProtNLM"/>
    </source>
</evidence>
<feature type="chain" id="PRO_5035202515" description="Sulfakinin" evidence="1">
    <location>
        <begin position="25"/>
        <end position="96"/>
    </location>
</feature>
<keyword evidence="1" id="KW-0732">Signal</keyword>
<dbReference type="AlphaFoldDB" id="A0A8I6RSB4"/>
<evidence type="ECO:0000256" key="1">
    <source>
        <dbReference type="SAM" id="SignalP"/>
    </source>
</evidence>
<sequence>MNHNTMTSILLTLGIYLFLQNTNCLCSAELSIDRPFPRHHIHLRVPQLGDAAFQEDEDALEKRQFNDYGHMRFGKREGTDEKFEDYGYLRFGRSPQ</sequence>
<dbReference type="GeneID" id="106667889"/>
<evidence type="ECO:0000313" key="2">
    <source>
        <dbReference type="EnsemblMetazoa" id="XP_014251620.1"/>
    </source>
</evidence>
<dbReference type="EnsemblMetazoa" id="XM_014396134.2">
    <property type="protein sequence ID" value="XP_014251620.1"/>
    <property type="gene ID" value="LOC106667889"/>
</dbReference>
<proteinExistence type="predicted"/>
<dbReference type="RefSeq" id="XP_014251620.1">
    <property type="nucleotide sequence ID" value="XM_014396134.2"/>
</dbReference>
<feature type="signal peptide" evidence="1">
    <location>
        <begin position="1"/>
        <end position="24"/>
    </location>
</feature>
<organism evidence="2 3">
    <name type="scientific">Cimex lectularius</name>
    <name type="common">Bed bug</name>
    <name type="synonym">Acanthia lectularia</name>
    <dbReference type="NCBI Taxonomy" id="79782"/>
    <lineage>
        <taxon>Eukaryota</taxon>
        <taxon>Metazoa</taxon>
        <taxon>Ecdysozoa</taxon>
        <taxon>Arthropoda</taxon>
        <taxon>Hexapoda</taxon>
        <taxon>Insecta</taxon>
        <taxon>Pterygota</taxon>
        <taxon>Neoptera</taxon>
        <taxon>Paraneoptera</taxon>
        <taxon>Hemiptera</taxon>
        <taxon>Heteroptera</taxon>
        <taxon>Panheteroptera</taxon>
        <taxon>Cimicomorpha</taxon>
        <taxon>Cimicidae</taxon>
        <taxon>Cimex</taxon>
    </lineage>
</organism>
<accession>A0A8I6RSB4</accession>
<dbReference type="KEGG" id="clec:106667889"/>